<dbReference type="PANTHER" id="PTHR36455">
    <property type="match status" value="1"/>
</dbReference>
<gene>
    <name evidence="1" type="ORF">DSM106044_02058</name>
</gene>
<comment type="caution">
    <text evidence="1">The sequence shown here is derived from an EMBL/GenBank/DDBJ whole genome shotgun (WGS) entry which is preliminary data.</text>
</comment>
<accession>A0A4U8Q7Z5</accession>
<evidence type="ECO:0000313" key="2">
    <source>
        <dbReference type="Proteomes" id="UP000306509"/>
    </source>
</evidence>
<dbReference type="Pfam" id="PF05717">
    <property type="entry name" value="TnpB_IS66"/>
    <property type="match status" value="1"/>
</dbReference>
<reference evidence="1 2" key="1">
    <citation type="journal article" date="2019" name="Anaerobe">
        <title>Detection of Robinsoniella peoriensis in multiple bone samples of a trauma patient.</title>
        <authorList>
            <person name="Schrottner P."/>
            <person name="Hartwich K."/>
            <person name="Bunk B."/>
            <person name="Schober I."/>
            <person name="Helbig S."/>
            <person name="Rudolph W.W."/>
            <person name="Gunzer F."/>
        </authorList>
    </citation>
    <scope>NUCLEOTIDE SEQUENCE [LARGE SCALE GENOMIC DNA]</scope>
    <source>
        <strain evidence="1 2">DSM 106044</strain>
    </source>
</reference>
<dbReference type="PANTHER" id="PTHR36455:SF1">
    <property type="entry name" value="BLR8292 PROTEIN"/>
    <property type="match status" value="1"/>
</dbReference>
<dbReference type="EMBL" id="QGQD01000044">
    <property type="protein sequence ID" value="TLD01065.1"/>
    <property type="molecule type" value="Genomic_DNA"/>
</dbReference>
<evidence type="ECO:0000313" key="1">
    <source>
        <dbReference type="EMBL" id="TLD01065.1"/>
    </source>
</evidence>
<dbReference type="RefSeq" id="WP_138002400.1">
    <property type="nucleotide sequence ID" value="NZ_QGQD01000044.1"/>
</dbReference>
<sequence>MLGDVSGISKIYLVTGKTDMRRSIDGLMAIIRDTYQMDPYANALYLFCGKRCNAIKALYFDKDGFCLIYKRLDSEGRFQWPRNAVEVRAITRQEFRWLMEGLSIEQPKAIRPVPKNSNKVF</sequence>
<dbReference type="AlphaFoldDB" id="A0A4U8Q7Z5"/>
<keyword evidence="2" id="KW-1185">Reference proteome</keyword>
<dbReference type="NCBIfam" id="NF033819">
    <property type="entry name" value="IS66_TnpB"/>
    <property type="match status" value="1"/>
</dbReference>
<proteinExistence type="predicted"/>
<name>A0A4U8Q7Z5_9FIRM</name>
<organism evidence="1 2">
    <name type="scientific">Robinsoniella peoriensis</name>
    <dbReference type="NCBI Taxonomy" id="180332"/>
    <lineage>
        <taxon>Bacteria</taxon>
        <taxon>Bacillati</taxon>
        <taxon>Bacillota</taxon>
        <taxon>Clostridia</taxon>
        <taxon>Lachnospirales</taxon>
        <taxon>Lachnospiraceae</taxon>
        <taxon>Robinsoniella</taxon>
    </lineage>
</organism>
<dbReference type="InterPro" id="IPR008878">
    <property type="entry name" value="Transposase_IS66_Orf2"/>
</dbReference>
<protein>
    <submittedName>
        <fullName evidence="1">IS66 Orf2 like protein</fullName>
    </submittedName>
</protein>
<dbReference type="Proteomes" id="UP000306509">
    <property type="component" value="Unassembled WGS sequence"/>
</dbReference>